<accession>W9Z7F3</accession>
<feature type="chain" id="PRO_5004933403" evidence="1">
    <location>
        <begin position="18"/>
        <end position="228"/>
    </location>
</feature>
<dbReference type="AlphaFoldDB" id="W9Z7F3"/>
<dbReference type="Proteomes" id="UP000030703">
    <property type="component" value="Unassembled WGS sequence"/>
</dbReference>
<proteinExistence type="predicted"/>
<keyword evidence="1" id="KW-0732">Signal</keyword>
<dbReference type="OrthoDB" id="407298at2759"/>
<dbReference type="InterPro" id="IPR036851">
    <property type="entry name" value="Chloroperoxidase-like_sf"/>
</dbReference>
<gene>
    <name evidence="2" type="ORF">FOMG_19068</name>
</gene>
<reference evidence="2" key="1">
    <citation type="submission" date="2012-04" db="EMBL/GenBank/DDBJ databases">
        <title>The Genome Sequence of Fusarium oxysporum melonis.</title>
        <authorList>
            <consortium name="The Broad Institute Genome Sequencing Platform"/>
            <person name="Ma L.-J."/>
            <person name="Gale L.R."/>
            <person name="Schwartz D.C."/>
            <person name="Zhou S."/>
            <person name="Corby-Kistler H."/>
            <person name="Young S.K."/>
            <person name="Zeng Q."/>
            <person name="Gargeya S."/>
            <person name="Fitzgerald M."/>
            <person name="Haas B."/>
            <person name="Abouelleil A."/>
            <person name="Alvarado L."/>
            <person name="Arachchi H.M."/>
            <person name="Berlin A."/>
            <person name="Brown A."/>
            <person name="Chapman S.B."/>
            <person name="Chen Z."/>
            <person name="Dunbar C."/>
            <person name="Freedman E."/>
            <person name="Gearin G."/>
            <person name="Goldberg J."/>
            <person name="Griggs A."/>
            <person name="Gujja S."/>
            <person name="Heiman D."/>
            <person name="Howarth C."/>
            <person name="Larson L."/>
            <person name="Lui A."/>
            <person name="MacDonald P.J.P."/>
            <person name="Montmayeur A."/>
            <person name="Murphy C."/>
            <person name="Neiman D."/>
            <person name="Pearson M."/>
            <person name="Priest M."/>
            <person name="Roberts A."/>
            <person name="Saif S."/>
            <person name="Shea T."/>
            <person name="Shenoy N."/>
            <person name="Sisk P."/>
            <person name="Stolte C."/>
            <person name="Sykes S."/>
            <person name="Wortman J."/>
            <person name="Nusbaum C."/>
            <person name="Birren B."/>
        </authorList>
    </citation>
    <scope>NUCLEOTIDE SEQUENCE</scope>
    <source>
        <strain evidence="2">26406</strain>
    </source>
</reference>
<organism evidence="2">
    <name type="scientific">Fusarium oxysporum f. sp. melonis 26406</name>
    <dbReference type="NCBI Taxonomy" id="1089452"/>
    <lineage>
        <taxon>Eukaryota</taxon>
        <taxon>Fungi</taxon>
        <taxon>Dikarya</taxon>
        <taxon>Ascomycota</taxon>
        <taxon>Pezizomycotina</taxon>
        <taxon>Sordariomycetes</taxon>
        <taxon>Hypocreomycetidae</taxon>
        <taxon>Hypocreales</taxon>
        <taxon>Nectriaceae</taxon>
        <taxon>Fusarium</taxon>
        <taxon>Fusarium oxysporum species complex</taxon>
    </lineage>
</organism>
<dbReference type="GO" id="GO:0004601">
    <property type="term" value="F:peroxidase activity"/>
    <property type="evidence" value="ECO:0007669"/>
    <property type="project" value="InterPro"/>
</dbReference>
<dbReference type="EMBL" id="JH659530">
    <property type="protein sequence ID" value="EXK24193.1"/>
    <property type="molecule type" value="Genomic_DNA"/>
</dbReference>
<dbReference type="VEuPathDB" id="FungiDB:FOMG_19068"/>
<protein>
    <submittedName>
        <fullName evidence="2">Uncharacterized protein</fullName>
    </submittedName>
</protein>
<evidence type="ECO:0000256" key="1">
    <source>
        <dbReference type="SAM" id="SignalP"/>
    </source>
</evidence>
<sequence length="228" mass="24939">MQWHYFLSFFLCLGVYGFPSYLEGPVGKVVSARLSGKVNDAVRSHDKRLSLGLASKPIKIDRETLKSFFAVHEKDGKLVYKRGWERIPENWYRRSIDYGLISLNLDLLNLITKYPELGSIGGNMGKVNSYAGVDVSNVTGGVLNLTKLLEGNNLLCFVFEIVKTVAPNSLSTIFSIIATPLELITDALGSTLLNLACPAFKDLTVGGQNFEDGIKDKFPGASLGSSVI</sequence>
<evidence type="ECO:0000313" key="2">
    <source>
        <dbReference type="EMBL" id="EXK24193.1"/>
    </source>
</evidence>
<feature type="signal peptide" evidence="1">
    <location>
        <begin position="1"/>
        <end position="17"/>
    </location>
</feature>
<reference evidence="2" key="2">
    <citation type="submission" date="2012-05" db="EMBL/GenBank/DDBJ databases">
        <title>Annotation of the Genome Sequence of Fusarium oxysporum f. sp. melonis 26406.</title>
        <authorList>
            <consortium name="The Broad Institute Genomics Platform"/>
            <person name="Ma L.-J."/>
            <person name="Corby-Kistler H."/>
            <person name="Broz K."/>
            <person name="Gale L.R."/>
            <person name="Jonkers W."/>
            <person name="O'Donnell K."/>
            <person name="Ploetz R."/>
            <person name="Steinberg C."/>
            <person name="Schwartz D.C."/>
            <person name="VanEtten H."/>
            <person name="Zhou S."/>
            <person name="Young S.K."/>
            <person name="Zeng Q."/>
            <person name="Gargeya S."/>
            <person name="Fitzgerald M."/>
            <person name="Abouelleil A."/>
            <person name="Alvarado L."/>
            <person name="Chapman S.B."/>
            <person name="Gainer-Dewar J."/>
            <person name="Goldberg J."/>
            <person name="Griggs A."/>
            <person name="Gujja S."/>
            <person name="Hansen M."/>
            <person name="Howarth C."/>
            <person name="Imamovic A."/>
            <person name="Ireland A."/>
            <person name="Larimer J."/>
            <person name="McCowan C."/>
            <person name="Murphy C."/>
            <person name="Pearson M."/>
            <person name="Poon T.W."/>
            <person name="Priest M."/>
            <person name="Roberts A."/>
            <person name="Saif S."/>
            <person name="Shea T."/>
            <person name="Sykes S."/>
            <person name="Wortman J."/>
            <person name="Nusbaum C."/>
            <person name="Birren B."/>
        </authorList>
    </citation>
    <scope>NUCLEOTIDE SEQUENCE</scope>
    <source>
        <strain evidence="2">26406</strain>
    </source>
</reference>
<name>W9Z7F3_FUSOX</name>
<dbReference type="Gene3D" id="1.10.489.10">
    <property type="entry name" value="Chloroperoxidase-like"/>
    <property type="match status" value="1"/>
</dbReference>
<dbReference type="HOGENOM" id="CLU_029871_3_0_1"/>